<accession>A0A1M4N3S5</accession>
<dbReference type="RefSeq" id="WP_072707575.1">
    <property type="nucleotide sequence ID" value="NZ_FMJB01000059.1"/>
</dbReference>
<name>A0A1M4N3S5_9RHOB</name>
<protein>
    <submittedName>
        <fullName evidence="1">Uncharacterized protein</fullName>
    </submittedName>
</protein>
<evidence type="ECO:0000313" key="2">
    <source>
        <dbReference type="Proteomes" id="UP000184085"/>
    </source>
</evidence>
<dbReference type="EMBL" id="FMJB01000059">
    <property type="protein sequence ID" value="SCM68727.1"/>
    <property type="molecule type" value="Genomic_DNA"/>
</dbReference>
<dbReference type="AlphaFoldDB" id="A0A1M4N3S5"/>
<keyword evidence="2" id="KW-1185">Reference proteome</keyword>
<evidence type="ECO:0000313" key="1">
    <source>
        <dbReference type="EMBL" id="SCM68727.1"/>
    </source>
</evidence>
<dbReference type="Proteomes" id="UP000184085">
    <property type="component" value="Unassembled WGS sequence"/>
</dbReference>
<reference evidence="2" key="1">
    <citation type="submission" date="2016-09" db="EMBL/GenBank/DDBJ databases">
        <authorList>
            <person name="Wibberg D."/>
        </authorList>
    </citation>
    <scope>NUCLEOTIDE SEQUENCE [LARGE SCALE GENOMIC DNA]</scope>
</reference>
<sequence>MVKDRQNDRLSYDAVFESFNLYVSALHHDVSASLRHSNGFATLLKEDVKTDPDALENWTEQIINASQKGQTILQLLTQCMRRALATNNPERITKLEEIVGRLELSSALSFDVSQDPFTDPVKLEEIYLALDKSLHMVSSAPEACTIRTVREEGRRYLRIVGTTPSTAVRETNVDRFFMPMKFDQGDFSDVRDPVVFQVKITAAALHGNATAAMTSDGLLQIEVVLPDFPDVYPETPVSAEGAETAGA</sequence>
<organism evidence="1 2">
    <name type="scientific">Donghicola eburneus</name>
    <dbReference type="NCBI Taxonomy" id="393278"/>
    <lineage>
        <taxon>Bacteria</taxon>
        <taxon>Pseudomonadati</taxon>
        <taxon>Pseudomonadota</taxon>
        <taxon>Alphaproteobacteria</taxon>
        <taxon>Rhodobacterales</taxon>
        <taxon>Roseobacteraceae</taxon>
        <taxon>Donghicola</taxon>
    </lineage>
</organism>
<proteinExistence type="predicted"/>
<gene>
    <name evidence="1" type="ORF">KARMA_2954</name>
</gene>